<dbReference type="Gene3D" id="1.10.260.40">
    <property type="entry name" value="lambda repressor-like DNA-binding domains"/>
    <property type="match status" value="1"/>
</dbReference>
<feature type="domain" description="HTH cro/C1-type" evidence="1">
    <location>
        <begin position="7"/>
        <end position="60"/>
    </location>
</feature>
<dbReference type="CDD" id="cd00093">
    <property type="entry name" value="HTH_XRE"/>
    <property type="match status" value="1"/>
</dbReference>
<name>A0ABW4NWG7_9PAST</name>
<comment type="caution">
    <text evidence="2">The sequence shown here is derived from an EMBL/GenBank/DDBJ whole genome shotgun (WGS) entry which is preliminary data.</text>
</comment>
<dbReference type="SUPFAM" id="SSF47413">
    <property type="entry name" value="lambda repressor-like DNA-binding domains"/>
    <property type="match status" value="1"/>
</dbReference>
<dbReference type="Proteomes" id="UP001597420">
    <property type="component" value="Unassembled WGS sequence"/>
</dbReference>
<dbReference type="InterPro" id="IPR001387">
    <property type="entry name" value="Cro/C1-type_HTH"/>
</dbReference>
<proteinExistence type="predicted"/>
<keyword evidence="3" id="KW-1185">Reference proteome</keyword>
<dbReference type="RefSeq" id="WP_379099862.1">
    <property type="nucleotide sequence ID" value="NZ_JBHUFP010000027.1"/>
</dbReference>
<evidence type="ECO:0000313" key="2">
    <source>
        <dbReference type="EMBL" id="MFD1806994.1"/>
    </source>
</evidence>
<reference evidence="3" key="1">
    <citation type="journal article" date="2019" name="Int. J. Syst. Evol. Microbiol.">
        <title>The Global Catalogue of Microorganisms (GCM) 10K type strain sequencing project: providing services to taxonomists for standard genome sequencing and annotation.</title>
        <authorList>
            <consortium name="The Broad Institute Genomics Platform"/>
            <consortium name="The Broad Institute Genome Sequencing Center for Infectious Disease"/>
            <person name="Wu L."/>
            <person name="Ma J."/>
        </authorList>
    </citation>
    <scope>NUCLEOTIDE SEQUENCE [LARGE SCALE GENOMIC DNA]</scope>
    <source>
        <strain evidence="3">CCM 7950</strain>
    </source>
</reference>
<evidence type="ECO:0000313" key="3">
    <source>
        <dbReference type="Proteomes" id="UP001597420"/>
    </source>
</evidence>
<dbReference type="SMART" id="SM00530">
    <property type="entry name" value="HTH_XRE"/>
    <property type="match status" value="1"/>
</dbReference>
<sequence>MCISERLKQVCELKNWRIKDFAEMTGLPYRTMQGYIGGEREPNAEGMTAIAKVGINLNWLVSGTGEMFTQDAIELADQEKQLLSHFRQCNSLGKKAAELNIQALSQDNEFNQTI</sequence>
<evidence type="ECO:0000259" key="1">
    <source>
        <dbReference type="PROSITE" id="PS50943"/>
    </source>
</evidence>
<gene>
    <name evidence="2" type="ORF">ACFSAV_11545</name>
</gene>
<dbReference type="PROSITE" id="PS50943">
    <property type="entry name" value="HTH_CROC1"/>
    <property type="match status" value="1"/>
</dbReference>
<organism evidence="2 3">
    <name type="scientific">Pasteurella oralis</name>
    <dbReference type="NCBI Taxonomy" id="1071947"/>
    <lineage>
        <taxon>Bacteria</taxon>
        <taxon>Pseudomonadati</taxon>
        <taxon>Pseudomonadota</taxon>
        <taxon>Gammaproteobacteria</taxon>
        <taxon>Pasteurellales</taxon>
        <taxon>Pasteurellaceae</taxon>
        <taxon>Pasteurella</taxon>
    </lineage>
</organism>
<protein>
    <submittedName>
        <fullName evidence="2">Helix-turn-helix domain-containing protein</fullName>
    </submittedName>
</protein>
<dbReference type="EMBL" id="JBHUFP010000027">
    <property type="protein sequence ID" value="MFD1806994.1"/>
    <property type="molecule type" value="Genomic_DNA"/>
</dbReference>
<accession>A0ABW4NWG7</accession>
<dbReference type="InterPro" id="IPR010982">
    <property type="entry name" value="Lambda_DNA-bd_dom_sf"/>
</dbReference>